<dbReference type="EMBL" id="AOMC01000115">
    <property type="protein sequence ID" value="EMA43775.1"/>
    <property type="molecule type" value="Genomic_DNA"/>
</dbReference>
<organism evidence="2 3">
    <name type="scientific">Halococcus morrhuae DSM 1307</name>
    <dbReference type="NCBI Taxonomy" id="931277"/>
    <lineage>
        <taxon>Archaea</taxon>
        <taxon>Methanobacteriati</taxon>
        <taxon>Methanobacteriota</taxon>
        <taxon>Stenosarchaea group</taxon>
        <taxon>Halobacteria</taxon>
        <taxon>Halobacteriales</taxon>
        <taxon>Halococcaceae</taxon>
        <taxon>Halococcus</taxon>
    </lineage>
</organism>
<keyword evidence="3" id="KW-1185">Reference proteome</keyword>
<feature type="non-terminal residue" evidence="2">
    <location>
        <position position="141"/>
    </location>
</feature>
<reference evidence="2 3" key="1">
    <citation type="journal article" date="2014" name="PLoS Genet.">
        <title>Phylogenetically driven sequencing of extremely halophilic archaea reveals strategies for static and dynamic osmo-response.</title>
        <authorList>
            <person name="Becker E.A."/>
            <person name="Seitzer P.M."/>
            <person name="Tritt A."/>
            <person name="Larsen D."/>
            <person name="Krusor M."/>
            <person name="Yao A.I."/>
            <person name="Wu D."/>
            <person name="Madern D."/>
            <person name="Eisen J.A."/>
            <person name="Darling A.E."/>
            <person name="Facciotti M.T."/>
        </authorList>
    </citation>
    <scope>NUCLEOTIDE SEQUENCE [LARGE SCALE GENOMIC DNA]</scope>
    <source>
        <strain evidence="2 3">DSM 1307</strain>
    </source>
</reference>
<feature type="region of interest" description="Disordered" evidence="1">
    <location>
        <begin position="110"/>
        <end position="141"/>
    </location>
</feature>
<protein>
    <submittedName>
        <fullName evidence="2">Uncharacterized protein</fullName>
    </submittedName>
</protein>
<dbReference type="Proteomes" id="UP000011568">
    <property type="component" value="Unassembled WGS sequence"/>
</dbReference>
<feature type="compositionally biased region" description="Basic and acidic residues" evidence="1">
    <location>
        <begin position="115"/>
        <end position="126"/>
    </location>
</feature>
<gene>
    <name evidence="2" type="ORF">C448_09572</name>
</gene>
<dbReference type="AlphaFoldDB" id="M0MH63"/>
<sequence>MNIGDAQSGEGKIVFDREFTRESGDVRTDGIIVDGWSAGSGRVREPGPASLSKASAPLADGFPRAGEFLRDFSISGSRSCEENNTRTEHIPLWAGCFAYDRFKIETILSGQGDCDGGRSGRHDIHSPQEPVQETSTGKSDS</sequence>
<evidence type="ECO:0000313" key="2">
    <source>
        <dbReference type="EMBL" id="EMA43775.1"/>
    </source>
</evidence>
<evidence type="ECO:0000256" key="1">
    <source>
        <dbReference type="SAM" id="MobiDB-lite"/>
    </source>
</evidence>
<name>M0MH63_HALMO</name>
<feature type="compositionally biased region" description="Polar residues" evidence="1">
    <location>
        <begin position="129"/>
        <end position="141"/>
    </location>
</feature>
<evidence type="ECO:0000313" key="3">
    <source>
        <dbReference type="Proteomes" id="UP000011568"/>
    </source>
</evidence>
<accession>M0MH63</accession>
<proteinExistence type="predicted"/>
<comment type="caution">
    <text evidence="2">The sequence shown here is derived from an EMBL/GenBank/DDBJ whole genome shotgun (WGS) entry which is preliminary data.</text>
</comment>